<protein>
    <submittedName>
        <fullName evidence="1">Uncharacterized protein</fullName>
    </submittedName>
</protein>
<comment type="caution">
    <text evidence="1">The sequence shown here is derived from an EMBL/GenBank/DDBJ whole genome shotgun (WGS) entry which is preliminary data.</text>
</comment>
<dbReference type="Proteomes" id="UP001283361">
    <property type="component" value="Unassembled WGS sequence"/>
</dbReference>
<name>A0AAE0YUK5_9GAST</name>
<dbReference type="EMBL" id="JAWDGP010005361">
    <property type="protein sequence ID" value="KAK3757464.1"/>
    <property type="molecule type" value="Genomic_DNA"/>
</dbReference>
<accession>A0AAE0YUK5</accession>
<evidence type="ECO:0000313" key="1">
    <source>
        <dbReference type="EMBL" id="KAK3757464.1"/>
    </source>
</evidence>
<evidence type="ECO:0000313" key="2">
    <source>
        <dbReference type="Proteomes" id="UP001283361"/>
    </source>
</evidence>
<organism evidence="1 2">
    <name type="scientific">Elysia crispata</name>
    <name type="common">lettuce slug</name>
    <dbReference type="NCBI Taxonomy" id="231223"/>
    <lineage>
        <taxon>Eukaryota</taxon>
        <taxon>Metazoa</taxon>
        <taxon>Spiralia</taxon>
        <taxon>Lophotrochozoa</taxon>
        <taxon>Mollusca</taxon>
        <taxon>Gastropoda</taxon>
        <taxon>Heterobranchia</taxon>
        <taxon>Euthyneura</taxon>
        <taxon>Panpulmonata</taxon>
        <taxon>Sacoglossa</taxon>
        <taxon>Placobranchoidea</taxon>
        <taxon>Plakobranchidae</taxon>
        <taxon>Elysia</taxon>
    </lineage>
</organism>
<reference evidence="1" key="1">
    <citation type="journal article" date="2023" name="G3 (Bethesda)">
        <title>A reference genome for the long-term kleptoplast-retaining sea slug Elysia crispata morphotype clarki.</title>
        <authorList>
            <person name="Eastman K.E."/>
            <person name="Pendleton A.L."/>
            <person name="Shaikh M.A."/>
            <person name="Suttiyut T."/>
            <person name="Ogas R."/>
            <person name="Tomko P."/>
            <person name="Gavelis G."/>
            <person name="Widhalm J.R."/>
            <person name="Wisecaver J.H."/>
        </authorList>
    </citation>
    <scope>NUCLEOTIDE SEQUENCE</scope>
    <source>
        <strain evidence="1">ECLA1</strain>
    </source>
</reference>
<keyword evidence="2" id="KW-1185">Reference proteome</keyword>
<dbReference type="AlphaFoldDB" id="A0AAE0YUK5"/>
<gene>
    <name evidence="1" type="ORF">RRG08_037820</name>
</gene>
<sequence>MFISRACKPSQIAEGFLKLLRMPCINGIHLLVDQTSTRRVKIAYVCLGEEEENRTHTKQSAGTANREI</sequence>
<proteinExistence type="predicted"/>